<feature type="compositionally biased region" description="Low complexity" evidence="1">
    <location>
        <begin position="294"/>
        <end position="306"/>
    </location>
</feature>
<proteinExistence type="predicted"/>
<keyword evidence="3" id="KW-1185">Reference proteome</keyword>
<feature type="non-terminal residue" evidence="2">
    <location>
        <position position="1"/>
    </location>
</feature>
<feature type="region of interest" description="Disordered" evidence="1">
    <location>
        <begin position="278"/>
        <end position="343"/>
    </location>
</feature>
<dbReference type="EMBL" id="AGNL01017631">
    <property type="protein sequence ID" value="EJK64109.1"/>
    <property type="molecule type" value="Genomic_DNA"/>
</dbReference>
<name>K0SGK1_THAOC</name>
<dbReference type="AlphaFoldDB" id="K0SGK1"/>
<feature type="compositionally biased region" description="Low complexity" evidence="1">
    <location>
        <begin position="87"/>
        <end position="99"/>
    </location>
</feature>
<accession>K0SGK1</accession>
<feature type="region of interest" description="Disordered" evidence="1">
    <location>
        <begin position="1"/>
        <end position="159"/>
    </location>
</feature>
<gene>
    <name evidence="2" type="ORF">THAOC_15186</name>
</gene>
<dbReference type="Proteomes" id="UP000266841">
    <property type="component" value="Unassembled WGS sequence"/>
</dbReference>
<reference evidence="2 3" key="1">
    <citation type="journal article" date="2012" name="Genome Biol.">
        <title>Genome and low-iron response of an oceanic diatom adapted to chronic iron limitation.</title>
        <authorList>
            <person name="Lommer M."/>
            <person name="Specht M."/>
            <person name="Roy A.S."/>
            <person name="Kraemer L."/>
            <person name="Andreson R."/>
            <person name="Gutowska M.A."/>
            <person name="Wolf J."/>
            <person name="Bergner S.V."/>
            <person name="Schilhabel M.B."/>
            <person name="Klostermeier U.C."/>
            <person name="Beiko R.G."/>
            <person name="Rosenstiel P."/>
            <person name="Hippler M."/>
            <person name="Laroche J."/>
        </authorList>
    </citation>
    <scope>NUCLEOTIDE SEQUENCE [LARGE SCALE GENOMIC DNA]</scope>
    <source>
        <strain evidence="2 3">CCMP1005</strain>
    </source>
</reference>
<evidence type="ECO:0000313" key="3">
    <source>
        <dbReference type="Proteomes" id="UP000266841"/>
    </source>
</evidence>
<feature type="compositionally biased region" description="Polar residues" evidence="1">
    <location>
        <begin position="32"/>
        <end position="46"/>
    </location>
</feature>
<evidence type="ECO:0000256" key="1">
    <source>
        <dbReference type="SAM" id="MobiDB-lite"/>
    </source>
</evidence>
<organism evidence="2 3">
    <name type="scientific">Thalassiosira oceanica</name>
    <name type="common">Marine diatom</name>
    <dbReference type="NCBI Taxonomy" id="159749"/>
    <lineage>
        <taxon>Eukaryota</taxon>
        <taxon>Sar</taxon>
        <taxon>Stramenopiles</taxon>
        <taxon>Ochrophyta</taxon>
        <taxon>Bacillariophyta</taxon>
        <taxon>Coscinodiscophyceae</taxon>
        <taxon>Thalassiosirophycidae</taxon>
        <taxon>Thalassiosirales</taxon>
        <taxon>Thalassiosiraceae</taxon>
        <taxon>Thalassiosira</taxon>
    </lineage>
</organism>
<sequence>PTAAPRPDELTFSLPRKPRTDFGAETGHVADTHTSPEQVPISISPSEQRHGGGNGDQVEGRFGALTHPNTQQLRGIRRRRRKGNHGAAGLRRQQQRLGLGRLGPRGGEARPGSVARPGEEEEEEARIGQEGEGWQVQGTAAAEEEEEGGRAHRRRGPNAHARTAYCGEVSFPDSVRESNYKRGSAQLSQDALITPFARFISFWTARTARVTPAGQKLCSLRLSSRRLAAPPASAPLHRLSTPLRSAPGLVLGEMPSTICQDARLEMFFVILTGRSKLNSTPRGTEKEETASDHGAAGLRRQQQRLGLGRRGPRGGGARPEVARPGEEEARPTKKKKDGTSGSTGRRRRCLLVVIWLNTLSFLSSFTIHLLPLTEVIIDWSYPR</sequence>
<evidence type="ECO:0000313" key="2">
    <source>
        <dbReference type="EMBL" id="EJK64109.1"/>
    </source>
</evidence>
<comment type="caution">
    <text evidence="2">The sequence shown here is derived from an EMBL/GenBank/DDBJ whole genome shotgun (WGS) entry which is preliminary data.</text>
</comment>
<protein>
    <submittedName>
        <fullName evidence="2">Uncharacterized protein</fullName>
    </submittedName>
</protein>
<feature type="compositionally biased region" description="Basic residues" evidence="1">
    <location>
        <begin position="75"/>
        <end position="84"/>
    </location>
</feature>
<feature type="compositionally biased region" description="Basic and acidic residues" evidence="1">
    <location>
        <begin position="320"/>
        <end position="331"/>
    </location>
</feature>